<proteinExistence type="predicted"/>
<sequence>MSRNTSSVSSGHDLLSTRGSHRHEEWNTDLLGCCSEPSLCKEASLMTSFHILCVAAVPLFKNGEKLNYAGFLMSVGPGHVLERAIPPISFSLVLKEGIKNTYCVIGVDGLFTFPPESCQVQSLRKNQVSDARLIFFNSLLI</sequence>
<organism evidence="1">
    <name type="scientific">Prunus dulcis</name>
    <name type="common">Almond</name>
    <name type="synonym">Amygdalus dulcis</name>
    <dbReference type="NCBI Taxonomy" id="3755"/>
    <lineage>
        <taxon>Eukaryota</taxon>
        <taxon>Viridiplantae</taxon>
        <taxon>Streptophyta</taxon>
        <taxon>Embryophyta</taxon>
        <taxon>Tracheophyta</taxon>
        <taxon>Spermatophyta</taxon>
        <taxon>Magnoliopsida</taxon>
        <taxon>eudicotyledons</taxon>
        <taxon>Gunneridae</taxon>
        <taxon>Pentapetalae</taxon>
        <taxon>rosids</taxon>
        <taxon>fabids</taxon>
        <taxon>Rosales</taxon>
        <taxon>Rosaceae</taxon>
        <taxon>Amygdaloideae</taxon>
        <taxon>Amygdaleae</taxon>
        <taxon>Prunus</taxon>
    </lineage>
</organism>
<evidence type="ECO:0000313" key="1">
    <source>
        <dbReference type="EMBL" id="BBH08054.1"/>
    </source>
</evidence>
<gene>
    <name evidence="1" type="ORF">Prudu_020139</name>
</gene>
<protein>
    <submittedName>
        <fullName evidence="1">PLAC8 family protein</fullName>
    </submittedName>
</protein>
<name>A0A4Y1RUK3_PRUDU</name>
<dbReference type="EMBL" id="AP019303">
    <property type="protein sequence ID" value="BBH08054.1"/>
    <property type="molecule type" value="Genomic_DNA"/>
</dbReference>
<dbReference type="AlphaFoldDB" id="A0A4Y1RUK3"/>
<reference evidence="1" key="1">
    <citation type="journal article" date="2019" name="Science">
        <title>Mutation of a bHLH transcription factor allowed almond domestication.</title>
        <authorList>
            <person name="Sanchez-Perez R."/>
            <person name="Pavan S."/>
            <person name="Mazzeo R."/>
            <person name="Moldovan C."/>
            <person name="Aiese Cigliano R."/>
            <person name="Del Cueto J."/>
            <person name="Ricciardi F."/>
            <person name="Lotti C."/>
            <person name="Ricciardi L."/>
            <person name="Dicenta F."/>
            <person name="Lopez-Marques R.L."/>
            <person name="Lindberg Moller B."/>
        </authorList>
    </citation>
    <scope>NUCLEOTIDE SEQUENCE</scope>
</reference>
<accession>A0A4Y1RUK3</accession>